<evidence type="ECO:0000313" key="2">
    <source>
        <dbReference type="EMBL" id="VVB18066.1"/>
    </source>
</evidence>
<sequence>MEKLERGSEEETYLWIIFHFIYQPFEEKEISVEKGVVLSTGHSHPGPKIGDDEPVVSSGSPGQHN</sequence>
<evidence type="ECO:0000256" key="1">
    <source>
        <dbReference type="SAM" id="MobiDB-lite"/>
    </source>
</evidence>
<proteinExistence type="predicted"/>
<keyword evidence="3" id="KW-1185">Reference proteome</keyword>
<name>A0A565CXB8_9BRAS</name>
<protein>
    <submittedName>
        <fullName evidence="2">Uncharacterized protein</fullName>
    </submittedName>
</protein>
<dbReference type="OrthoDB" id="1085829at2759"/>
<comment type="caution">
    <text evidence="2">The sequence shown here is derived from an EMBL/GenBank/DDBJ whole genome shotgun (WGS) entry which is preliminary data.</text>
</comment>
<gene>
    <name evidence="2" type="ORF">ANE_LOCUS28510</name>
</gene>
<organism evidence="2 3">
    <name type="scientific">Arabis nemorensis</name>
    <dbReference type="NCBI Taxonomy" id="586526"/>
    <lineage>
        <taxon>Eukaryota</taxon>
        <taxon>Viridiplantae</taxon>
        <taxon>Streptophyta</taxon>
        <taxon>Embryophyta</taxon>
        <taxon>Tracheophyta</taxon>
        <taxon>Spermatophyta</taxon>
        <taxon>Magnoliopsida</taxon>
        <taxon>eudicotyledons</taxon>
        <taxon>Gunneridae</taxon>
        <taxon>Pentapetalae</taxon>
        <taxon>rosids</taxon>
        <taxon>malvids</taxon>
        <taxon>Brassicales</taxon>
        <taxon>Brassicaceae</taxon>
        <taxon>Arabideae</taxon>
        <taxon>Arabis</taxon>
    </lineage>
</organism>
<reference evidence="2" key="1">
    <citation type="submission" date="2019-07" db="EMBL/GenBank/DDBJ databases">
        <authorList>
            <person name="Dittberner H."/>
        </authorList>
    </citation>
    <scope>NUCLEOTIDE SEQUENCE [LARGE SCALE GENOMIC DNA]</scope>
</reference>
<dbReference type="EMBL" id="CABITT030000008">
    <property type="protein sequence ID" value="VVB18066.1"/>
    <property type="molecule type" value="Genomic_DNA"/>
</dbReference>
<evidence type="ECO:0000313" key="3">
    <source>
        <dbReference type="Proteomes" id="UP000489600"/>
    </source>
</evidence>
<dbReference type="AlphaFoldDB" id="A0A565CXB8"/>
<dbReference type="Proteomes" id="UP000489600">
    <property type="component" value="Unassembled WGS sequence"/>
</dbReference>
<feature type="region of interest" description="Disordered" evidence="1">
    <location>
        <begin position="38"/>
        <end position="65"/>
    </location>
</feature>
<accession>A0A565CXB8</accession>